<feature type="compositionally biased region" description="Low complexity" evidence="1">
    <location>
        <begin position="1"/>
        <end position="11"/>
    </location>
</feature>
<feature type="region of interest" description="Disordered" evidence="1">
    <location>
        <begin position="345"/>
        <end position="366"/>
    </location>
</feature>
<feature type="region of interest" description="Disordered" evidence="1">
    <location>
        <begin position="451"/>
        <end position="471"/>
    </location>
</feature>
<dbReference type="Proteomes" id="UP000246740">
    <property type="component" value="Unassembled WGS sequence"/>
</dbReference>
<accession>A0A317XIV8</accession>
<feature type="compositionally biased region" description="Polar residues" evidence="1">
    <location>
        <begin position="298"/>
        <end position="310"/>
    </location>
</feature>
<gene>
    <name evidence="2" type="ORF">BCV70DRAFT_139093</name>
</gene>
<feature type="non-terminal residue" evidence="2">
    <location>
        <position position="471"/>
    </location>
</feature>
<feature type="region of interest" description="Disordered" evidence="1">
    <location>
        <begin position="1"/>
        <end position="331"/>
    </location>
</feature>
<dbReference type="AlphaFoldDB" id="A0A317XIV8"/>
<dbReference type="InParanoid" id="A0A317XIV8"/>
<evidence type="ECO:0000313" key="3">
    <source>
        <dbReference type="Proteomes" id="UP000246740"/>
    </source>
</evidence>
<feature type="non-terminal residue" evidence="2">
    <location>
        <position position="1"/>
    </location>
</feature>
<keyword evidence="3" id="KW-1185">Reference proteome</keyword>
<evidence type="ECO:0008006" key="4">
    <source>
        <dbReference type="Google" id="ProtNLM"/>
    </source>
</evidence>
<feature type="compositionally biased region" description="Acidic residues" evidence="1">
    <location>
        <begin position="149"/>
        <end position="162"/>
    </location>
</feature>
<proteinExistence type="predicted"/>
<evidence type="ECO:0000256" key="1">
    <source>
        <dbReference type="SAM" id="MobiDB-lite"/>
    </source>
</evidence>
<feature type="compositionally biased region" description="Polar residues" evidence="1">
    <location>
        <begin position="14"/>
        <end position="25"/>
    </location>
</feature>
<sequence length="471" mass="49741">PSSASSLASLLPQPRSQAEGRTSGLSLPPPKSVPGPSRAGATSTKRKLQIKVDALQAEGNEDADFPVPNTEPEVQAKKTKLTPGASSNRSSLFGMLPAPKRKDEEIRAERQREAQERRAAKQDSESSGLLTNASPMTLRLPAATTSAIADDEDDNDDNDIEVPDPLKPQSKTNDAFRAMLGLKPVSQGASASRLHTKTTAQSNILSSASPPNSRPHAKGIALPPPKSHDRQNVSTTLPETRGGRPGQQATGSDIPAAPKQDSLLRSDPPAAPSGRKTASSIGPSFRVAAAPAIEQPETALTDNTPDTATSEPDAYPGWQLDPDGSWVPVTPEAHAQYQAWMTSNASQSVYDSGASSSSSRRANGNLDGTRDLISAGIDLEQIQAFDAGSAARAADNAGETSNNDDRYAAAASFAAGNRDALVQQRPGHLKGLRKGQLSSLVSLAQENRSKLEQQWQHGREARHRAGNQYGF</sequence>
<feature type="compositionally biased region" description="Polar residues" evidence="1">
    <location>
        <begin position="125"/>
        <end position="135"/>
    </location>
</feature>
<feature type="compositionally biased region" description="Basic and acidic residues" evidence="1">
    <location>
        <begin position="100"/>
        <end position="124"/>
    </location>
</feature>
<dbReference type="STRING" id="1882483.A0A317XIV8"/>
<protein>
    <recommendedName>
        <fullName evidence="4">Mitotic checkpoint regulator, MAD2B-interacting-domain-containing protein</fullName>
    </recommendedName>
</protein>
<feature type="compositionally biased region" description="Low complexity" evidence="1">
    <location>
        <begin position="352"/>
        <end position="365"/>
    </location>
</feature>
<name>A0A317XIV8_9BASI</name>
<organism evidence="2 3">
    <name type="scientific">Testicularia cyperi</name>
    <dbReference type="NCBI Taxonomy" id="1882483"/>
    <lineage>
        <taxon>Eukaryota</taxon>
        <taxon>Fungi</taxon>
        <taxon>Dikarya</taxon>
        <taxon>Basidiomycota</taxon>
        <taxon>Ustilaginomycotina</taxon>
        <taxon>Ustilaginomycetes</taxon>
        <taxon>Ustilaginales</taxon>
        <taxon>Anthracoideaceae</taxon>
        <taxon>Testicularia</taxon>
    </lineage>
</organism>
<dbReference type="OrthoDB" id="2555634at2759"/>
<dbReference type="EMBL" id="KZ819200">
    <property type="protein sequence ID" value="PWY98031.1"/>
    <property type="molecule type" value="Genomic_DNA"/>
</dbReference>
<dbReference type="InterPro" id="IPR018800">
    <property type="entry name" value="PRCC"/>
</dbReference>
<dbReference type="Pfam" id="PF10253">
    <property type="entry name" value="PRCC"/>
    <property type="match status" value="1"/>
</dbReference>
<evidence type="ECO:0000313" key="2">
    <source>
        <dbReference type="EMBL" id="PWY98031.1"/>
    </source>
</evidence>
<reference evidence="2 3" key="1">
    <citation type="journal article" date="2018" name="Mol. Biol. Evol.">
        <title>Broad Genomic Sampling Reveals a Smut Pathogenic Ancestry of the Fungal Clade Ustilaginomycotina.</title>
        <authorList>
            <person name="Kijpornyongpan T."/>
            <person name="Mondo S.J."/>
            <person name="Barry K."/>
            <person name="Sandor L."/>
            <person name="Lee J."/>
            <person name="Lipzen A."/>
            <person name="Pangilinan J."/>
            <person name="LaButti K."/>
            <person name="Hainaut M."/>
            <person name="Henrissat B."/>
            <person name="Grigoriev I.V."/>
            <person name="Spatafora J.W."/>
            <person name="Aime M.C."/>
        </authorList>
    </citation>
    <scope>NUCLEOTIDE SEQUENCE [LARGE SCALE GENOMIC DNA]</scope>
    <source>
        <strain evidence="2 3">MCA 3645</strain>
    </source>
</reference>
<feature type="compositionally biased region" description="Polar residues" evidence="1">
    <location>
        <begin position="197"/>
        <end position="211"/>
    </location>
</feature>